<proteinExistence type="inferred from homology"/>
<comment type="cofactor">
    <cofactor evidence="9">
        <name>Zn(2+)</name>
        <dbReference type="ChEBI" id="CHEBI:29105"/>
    </cofactor>
    <text evidence="9">Binds 1 zinc ion per subunit. The zinc ion is important for the structural integrity of the protein.</text>
</comment>
<dbReference type="EMBL" id="CP134207">
    <property type="protein sequence ID" value="WND07324.1"/>
    <property type="molecule type" value="Genomic_DNA"/>
</dbReference>
<evidence type="ECO:0000256" key="5">
    <source>
        <dbReference type="ARBA" id="ARBA00022833"/>
    </source>
</evidence>
<evidence type="ECO:0000259" key="11">
    <source>
        <dbReference type="PROSITE" id="PS51790"/>
    </source>
</evidence>
<feature type="active site" description="Nucleophile" evidence="9">
    <location>
        <position position="179"/>
    </location>
</feature>
<dbReference type="GO" id="GO:0033743">
    <property type="term" value="F:peptide-methionine (R)-S-oxide reductase activity"/>
    <property type="evidence" value="ECO:0007669"/>
    <property type="project" value="UniProtKB-UniRule"/>
</dbReference>
<reference evidence="12" key="1">
    <citation type="submission" date="2023-09" db="EMBL/GenBank/DDBJ databases">
        <title>Acinetobacter soli.</title>
        <authorList>
            <person name="Kim B."/>
            <person name="Kim D."/>
            <person name="Park D."/>
        </authorList>
    </citation>
    <scope>NUCLEOTIDE SEQUENCE</scope>
    <source>
        <strain evidence="12">2023.05</strain>
        <plasmid evidence="12">unnamed1</plasmid>
    </source>
</reference>
<dbReference type="RefSeq" id="WP_151738896.1">
    <property type="nucleotide sequence ID" value="NZ_CP134207.1"/>
</dbReference>
<dbReference type="Proteomes" id="UP001256400">
    <property type="component" value="Plasmid unnamed1"/>
</dbReference>
<dbReference type="PANTHER" id="PTHR10173:SF52">
    <property type="entry name" value="METHIONINE-R-SULFOXIDE REDUCTASE B1"/>
    <property type="match status" value="1"/>
</dbReference>
<feature type="binding site" evidence="9">
    <location>
        <position position="107"/>
    </location>
    <ligand>
        <name>Zn(2+)</name>
        <dbReference type="ChEBI" id="CHEBI:29105"/>
    </ligand>
</feature>
<evidence type="ECO:0000256" key="9">
    <source>
        <dbReference type="HAMAP-Rule" id="MF_01400"/>
    </source>
</evidence>
<dbReference type="InterPro" id="IPR028427">
    <property type="entry name" value="Met_Sox_Rdtase_MsrB"/>
</dbReference>
<feature type="signal peptide" evidence="10">
    <location>
        <begin position="1"/>
        <end position="33"/>
    </location>
</feature>
<keyword evidence="6 9" id="KW-0560">Oxidoreductase</keyword>
<dbReference type="Pfam" id="PF01641">
    <property type="entry name" value="SelR"/>
    <property type="match status" value="1"/>
</dbReference>
<feature type="binding site" evidence="9">
    <location>
        <position position="159"/>
    </location>
    <ligand>
        <name>Zn(2+)</name>
        <dbReference type="ChEBI" id="CHEBI:29105"/>
    </ligand>
</feature>
<dbReference type="GO" id="GO:0008270">
    <property type="term" value="F:zinc ion binding"/>
    <property type="evidence" value="ECO:0007669"/>
    <property type="project" value="UniProtKB-UniRule"/>
</dbReference>
<dbReference type="PROSITE" id="PS51318">
    <property type="entry name" value="TAT"/>
    <property type="match status" value="1"/>
</dbReference>
<sequence>MNPLFTRRKLLTAALSTFALASFGSGISRRANAATEPNKTSTLVWIVTFSKSGKRIDRIHLPKVIRSEEEWRSQLDGDAFNVTRQAGTERPYSGTYWNLHDSGIYLCICCDTTLFDSVTKFESGTGWPSFYQPIAHENVTETADHSVGMTRTAVSCTRCDAHLGHVFEDGPQPTGLRYCINSVALRFIPRA</sequence>
<keyword evidence="5 9" id="KW-0862">Zinc</keyword>
<evidence type="ECO:0000313" key="12">
    <source>
        <dbReference type="EMBL" id="WND07324.1"/>
    </source>
</evidence>
<dbReference type="FunFam" id="2.170.150.20:FF:000001">
    <property type="entry name" value="Peptide methionine sulfoxide reductase MsrB"/>
    <property type="match status" value="1"/>
</dbReference>
<dbReference type="InterPro" id="IPR002579">
    <property type="entry name" value="Met_Sox_Rdtase_MsrB_dom"/>
</dbReference>
<dbReference type="Gene3D" id="2.170.150.20">
    <property type="entry name" value="Peptide methionine sulfoxide reductase"/>
    <property type="match status" value="1"/>
</dbReference>
<feature type="domain" description="MsrB" evidence="11">
    <location>
        <begin position="68"/>
        <end position="190"/>
    </location>
</feature>
<dbReference type="GO" id="GO:0005737">
    <property type="term" value="C:cytoplasm"/>
    <property type="evidence" value="ECO:0007669"/>
    <property type="project" value="TreeGrafter"/>
</dbReference>
<dbReference type="SUPFAM" id="SSF51316">
    <property type="entry name" value="Mss4-like"/>
    <property type="match status" value="1"/>
</dbReference>
<keyword evidence="12" id="KW-0614">Plasmid</keyword>
<evidence type="ECO:0000256" key="10">
    <source>
        <dbReference type="SAM" id="SignalP"/>
    </source>
</evidence>
<evidence type="ECO:0000256" key="3">
    <source>
        <dbReference type="ARBA" id="ARBA00021130"/>
    </source>
</evidence>
<feature type="binding site" evidence="9">
    <location>
        <position position="110"/>
    </location>
    <ligand>
        <name>Zn(2+)</name>
        <dbReference type="ChEBI" id="CHEBI:29105"/>
    </ligand>
</feature>
<dbReference type="PANTHER" id="PTHR10173">
    <property type="entry name" value="METHIONINE SULFOXIDE REDUCTASE"/>
    <property type="match status" value="1"/>
</dbReference>
<organism evidence="12 13">
    <name type="scientific">Acinetobacter soli</name>
    <dbReference type="NCBI Taxonomy" id="487316"/>
    <lineage>
        <taxon>Bacteria</taxon>
        <taxon>Pseudomonadati</taxon>
        <taxon>Pseudomonadota</taxon>
        <taxon>Gammaproteobacteria</taxon>
        <taxon>Moraxellales</taxon>
        <taxon>Moraxellaceae</taxon>
        <taxon>Acinetobacter</taxon>
    </lineage>
</organism>
<evidence type="ECO:0000256" key="2">
    <source>
        <dbReference type="ARBA" id="ARBA00012499"/>
    </source>
</evidence>
<geneLocation type="plasmid" evidence="12 13">
    <name>unnamed1</name>
</geneLocation>
<keyword evidence="4 9" id="KW-0479">Metal-binding</keyword>
<comment type="catalytic activity">
    <reaction evidence="7 9">
        <text>L-methionyl-[protein] + [thioredoxin]-disulfide + H2O = L-methionyl-(R)-S-oxide-[protein] + [thioredoxin]-dithiol</text>
        <dbReference type="Rhea" id="RHEA:24164"/>
        <dbReference type="Rhea" id="RHEA-COMP:10698"/>
        <dbReference type="Rhea" id="RHEA-COMP:10700"/>
        <dbReference type="Rhea" id="RHEA-COMP:12313"/>
        <dbReference type="Rhea" id="RHEA-COMP:12314"/>
        <dbReference type="ChEBI" id="CHEBI:15377"/>
        <dbReference type="ChEBI" id="CHEBI:16044"/>
        <dbReference type="ChEBI" id="CHEBI:29950"/>
        <dbReference type="ChEBI" id="CHEBI:45764"/>
        <dbReference type="ChEBI" id="CHEBI:50058"/>
        <dbReference type="EC" id="1.8.4.12"/>
    </reaction>
</comment>
<dbReference type="NCBIfam" id="TIGR00357">
    <property type="entry name" value="peptide-methionine (R)-S-oxide reductase MsrB"/>
    <property type="match status" value="1"/>
</dbReference>
<comment type="similarity">
    <text evidence="1 9">Belongs to the MsrB Met sulfoxide reductase family.</text>
</comment>
<feature type="chain" id="PRO_5044280061" description="Peptide methionine sulfoxide reductase MsrB" evidence="10">
    <location>
        <begin position="34"/>
        <end position="191"/>
    </location>
</feature>
<name>A0AB38Z1K4_9GAMM</name>
<dbReference type="AlphaFoldDB" id="A0AB38Z1K4"/>
<keyword evidence="10" id="KW-0732">Signal</keyword>
<evidence type="ECO:0000256" key="6">
    <source>
        <dbReference type="ARBA" id="ARBA00023002"/>
    </source>
</evidence>
<evidence type="ECO:0000256" key="8">
    <source>
        <dbReference type="ARBA" id="ARBA00075819"/>
    </source>
</evidence>
<dbReference type="HAMAP" id="MF_01400">
    <property type="entry name" value="MsrB"/>
    <property type="match status" value="1"/>
</dbReference>
<dbReference type="InterPro" id="IPR011057">
    <property type="entry name" value="Mss4-like_sf"/>
</dbReference>
<evidence type="ECO:0000313" key="13">
    <source>
        <dbReference type="Proteomes" id="UP001256400"/>
    </source>
</evidence>
<dbReference type="InterPro" id="IPR006311">
    <property type="entry name" value="TAT_signal"/>
</dbReference>
<protein>
    <recommendedName>
        <fullName evidence="3 9">Peptide methionine sulfoxide reductase MsrB</fullName>
        <ecNumber evidence="2 9">1.8.4.12</ecNumber>
    </recommendedName>
    <alternativeName>
        <fullName evidence="8 9">Peptide-methionine (R)-S-oxide reductase</fullName>
    </alternativeName>
</protein>
<dbReference type="GO" id="GO:0006979">
    <property type="term" value="P:response to oxidative stress"/>
    <property type="evidence" value="ECO:0007669"/>
    <property type="project" value="InterPro"/>
</dbReference>
<evidence type="ECO:0000256" key="1">
    <source>
        <dbReference type="ARBA" id="ARBA00007174"/>
    </source>
</evidence>
<evidence type="ECO:0000256" key="7">
    <source>
        <dbReference type="ARBA" id="ARBA00048488"/>
    </source>
</evidence>
<dbReference type="PROSITE" id="PS51790">
    <property type="entry name" value="MSRB"/>
    <property type="match status" value="1"/>
</dbReference>
<evidence type="ECO:0000256" key="4">
    <source>
        <dbReference type="ARBA" id="ARBA00022723"/>
    </source>
</evidence>
<gene>
    <name evidence="9 12" type="primary">msrB</name>
    <name evidence="12" type="ORF">RHP80_15900</name>
</gene>
<dbReference type="EC" id="1.8.4.12" evidence="2 9"/>
<dbReference type="GO" id="GO:0030091">
    <property type="term" value="P:protein repair"/>
    <property type="evidence" value="ECO:0007669"/>
    <property type="project" value="InterPro"/>
</dbReference>
<feature type="binding site" evidence="9">
    <location>
        <position position="156"/>
    </location>
    <ligand>
        <name>Zn(2+)</name>
        <dbReference type="ChEBI" id="CHEBI:29105"/>
    </ligand>
</feature>
<accession>A0AB38Z1K4</accession>